<dbReference type="InterPro" id="IPR022720">
    <property type="entry name" value="Motility-assoc_prot_GldM_N"/>
</dbReference>
<evidence type="ECO:0000259" key="1">
    <source>
        <dbReference type="Pfam" id="PF12080"/>
    </source>
</evidence>
<evidence type="ECO:0000259" key="3">
    <source>
        <dbReference type="Pfam" id="PF21601"/>
    </source>
</evidence>
<dbReference type="AlphaFoldDB" id="A0A0S2I1E6"/>
<gene>
    <name evidence="5" type="ORF">L21SP5_02451</name>
</gene>
<evidence type="ECO:0000259" key="4">
    <source>
        <dbReference type="Pfam" id="PF21602"/>
    </source>
</evidence>
<evidence type="ECO:0000313" key="6">
    <source>
        <dbReference type="Proteomes" id="UP000064893"/>
    </source>
</evidence>
<dbReference type="Pfam" id="PF12080">
    <property type="entry name" value="GldM_4th"/>
    <property type="match status" value="1"/>
</dbReference>
<dbReference type="NCBIfam" id="TIGR03517">
    <property type="entry name" value="GldM_gliding"/>
    <property type="match status" value="1"/>
</dbReference>
<dbReference type="Pfam" id="PF21602">
    <property type="entry name" value="GldM_3rd"/>
    <property type="match status" value="1"/>
</dbReference>
<accession>A0A0S2I1E6</accession>
<name>A0A0S2I1E6_9BACT</name>
<evidence type="ECO:0000313" key="5">
    <source>
        <dbReference type="EMBL" id="ALO16078.1"/>
    </source>
</evidence>
<dbReference type="InterPro" id="IPR022719">
    <property type="entry name" value="Motility-assoc_prot_GldM_C"/>
</dbReference>
<sequence length="536" mass="59715">MAGGKETPRQKMIGMMYLFLTAMLALNVSKEVLHSFVLVNDSLSATVDNFTEKNKSIYNDFEKQASMNEEKVGKWRDLANQVKAKSNEINEYIKELKVEVVQAADGEDAPAITEDGDIIAEKIEAKDNLDVGGEVMVVKGRGPVLKEKIIEFREFLLENTDPSHTFIRKSINKNLNTDDPPAEEGAQVSWTSHHFSHMPLAAVLTMLTKTQSDIRNAEADILRYFYGQISAQDFKFNDLEPVVLPTKSNYVLKGTEYEAEVFIAAQDTTQKPSIYIGEYQQDENGRYSMVGSYDSLEIKNGRGIYQVRANTRGDKEWGGLIAMRAPDGSIQQFPFEAQYKVEVPTAIISASANRVFYYGVPNPLEVSVPGLRKDQLKPTATNARIVSHRGGLAVKPSKKGGKIKVSLYADIDNQRKFIGSSTFSVKQIPPPTPVLQPINVKFGDIAKGELGFADRVDAKLEGFIMEDIKYKVISFTVSTTDEGFTVDEEINGDRFNQAVTQMIQKASRNQKITFEDIKAEGPDGIKELSPMVFTIK</sequence>
<dbReference type="InterPro" id="IPR048406">
    <property type="entry name" value="GldM_Ig-like-2"/>
</dbReference>
<reference evidence="5 6" key="1">
    <citation type="submission" date="2015-11" db="EMBL/GenBank/DDBJ databases">
        <title>Description and complete genome sequence of a novel strain predominating in hypersaline microbial mats and representing a new family of the Bacteriodetes phylum.</title>
        <authorList>
            <person name="Spring S."/>
            <person name="Bunk B."/>
            <person name="Sproer C."/>
            <person name="Klenk H.-P."/>
        </authorList>
    </citation>
    <scope>NUCLEOTIDE SEQUENCE [LARGE SCALE GENOMIC DNA]</scope>
    <source>
        <strain evidence="5 6">L21-Spi-D4</strain>
    </source>
</reference>
<dbReference type="InterPro" id="IPR048405">
    <property type="entry name" value="GldM_Ig-like-1"/>
</dbReference>
<dbReference type="InterPro" id="IPR019859">
    <property type="entry name" value="Motility-assoc_prot_GldM"/>
</dbReference>
<feature type="domain" description="Gliding motility-associated protein GldM C-terminal" evidence="1">
    <location>
        <begin position="431"/>
        <end position="535"/>
    </location>
</feature>
<feature type="domain" description="Gliding motility-associated protein GldM N-terminal" evidence="2">
    <location>
        <begin position="31"/>
        <end position="226"/>
    </location>
</feature>
<dbReference type="RefSeq" id="WP_057953482.1">
    <property type="nucleotide sequence ID" value="NZ_CP013118.1"/>
</dbReference>
<dbReference type="OrthoDB" id="1490890at2"/>
<dbReference type="STRING" id="1307839.L21SP5_02451"/>
<evidence type="ECO:0000259" key="2">
    <source>
        <dbReference type="Pfam" id="PF12081"/>
    </source>
</evidence>
<protein>
    <submittedName>
        <fullName evidence="5">Gliding motility-associated protein GldM</fullName>
    </submittedName>
</protein>
<organism evidence="5 6">
    <name type="scientific">Salinivirga cyanobacteriivorans</name>
    <dbReference type="NCBI Taxonomy" id="1307839"/>
    <lineage>
        <taxon>Bacteria</taxon>
        <taxon>Pseudomonadati</taxon>
        <taxon>Bacteroidota</taxon>
        <taxon>Bacteroidia</taxon>
        <taxon>Bacteroidales</taxon>
        <taxon>Salinivirgaceae</taxon>
        <taxon>Salinivirga</taxon>
    </lineage>
</organism>
<dbReference type="Pfam" id="PF21601">
    <property type="entry name" value="GldM_2nd"/>
    <property type="match status" value="1"/>
</dbReference>
<feature type="domain" description="Gliding motility-associated protein GldM first immunoglobulin-like" evidence="3">
    <location>
        <begin position="231"/>
        <end position="341"/>
    </location>
</feature>
<dbReference type="KEGG" id="blq:L21SP5_02451"/>
<keyword evidence="6" id="KW-1185">Reference proteome</keyword>
<dbReference type="Pfam" id="PF12081">
    <property type="entry name" value="GldM_1st"/>
    <property type="match status" value="1"/>
</dbReference>
<dbReference type="Proteomes" id="UP000064893">
    <property type="component" value="Chromosome"/>
</dbReference>
<feature type="domain" description="Gliding motility-associated protein GldM second immunoglobulin-like" evidence="4">
    <location>
        <begin position="346"/>
        <end position="426"/>
    </location>
</feature>
<proteinExistence type="predicted"/>
<dbReference type="EMBL" id="CP013118">
    <property type="protein sequence ID" value="ALO16078.1"/>
    <property type="molecule type" value="Genomic_DNA"/>
</dbReference>